<reference evidence="1" key="1">
    <citation type="submission" date="2020-03" db="EMBL/GenBank/DDBJ databases">
        <title>The deep terrestrial virosphere.</title>
        <authorList>
            <person name="Holmfeldt K."/>
            <person name="Nilsson E."/>
            <person name="Simone D."/>
            <person name="Lopez-Fernandez M."/>
            <person name="Wu X."/>
            <person name="de Brujin I."/>
            <person name="Lundin D."/>
            <person name="Andersson A."/>
            <person name="Bertilsson S."/>
            <person name="Dopson M."/>
        </authorList>
    </citation>
    <scope>NUCLEOTIDE SEQUENCE</scope>
    <source>
        <strain evidence="1">TM448A01416</strain>
        <strain evidence="2">TM448B01493</strain>
    </source>
</reference>
<dbReference type="EMBL" id="MT144146">
    <property type="protein sequence ID" value="QJA49624.1"/>
    <property type="molecule type" value="Genomic_DNA"/>
</dbReference>
<dbReference type="AlphaFoldDB" id="A0A6H1ZPY0"/>
<organism evidence="1">
    <name type="scientific">viral metagenome</name>
    <dbReference type="NCBI Taxonomy" id="1070528"/>
    <lineage>
        <taxon>unclassified sequences</taxon>
        <taxon>metagenomes</taxon>
        <taxon>organismal metagenomes</taxon>
    </lineage>
</organism>
<protein>
    <submittedName>
        <fullName evidence="1">Uncharacterized protein</fullName>
    </submittedName>
</protein>
<accession>A0A6H1ZPY0</accession>
<evidence type="ECO:0000313" key="1">
    <source>
        <dbReference type="EMBL" id="QJA49624.1"/>
    </source>
</evidence>
<name>A0A6H1ZPY0_9ZZZZ</name>
<sequence length="145" mass="16528">MPTELGKNYSLMWRGDPPHMLKPDIPIWYRFLAMYGGPFLKLYYDCALGGPSYTAEEMKDPMQKMWRGLLVKRADAIVELELELWIIEVSADPGLRAIGQLLSYGHLWKRDPKIDKPLKLVLVSGTIEEDLADVVSSYGVLIFIV</sequence>
<proteinExistence type="predicted"/>
<gene>
    <name evidence="1" type="ORF">TM448A01416_0002</name>
    <name evidence="2" type="ORF">TM448B01493_0002</name>
</gene>
<evidence type="ECO:0000313" key="2">
    <source>
        <dbReference type="EMBL" id="QJH99116.1"/>
    </source>
</evidence>
<dbReference type="EMBL" id="MT144770">
    <property type="protein sequence ID" value="QJH99116.1"/>
    <property type="molecule type" value="Genomic_DNA"/>
</dbReference>